<organism evidence="1 2">
    <name type="scientific">Paramecium sonneborni</name>
    <dbReference type="NCBI Taxonomy" id="65129"/>
    <lineage>
        <taxon>Eukaryota</taxon>
        <taxon>Sar</taxon>
        <taxon>Alveolata</taxon>
        <taxon>Ciliophora</taxon>
        <taxon>Intramacronucleata</taxon>
        <taxon>Oligohymenophorea</taxon>
        <taxon>Peniculida</taxon>
        <taxon>Parameciidae</taxon>
        <taxon>Paramecium</taxon>
    </lineage>
</organism>
<sequence length="331" mass="39779">MSIKFAIIEKHFVILKYNLYGIKKIVLQQLEIFKLDLLMSQRQSLDENVTIFDEAIIKLKFQILNLIKPPQKQERKQSTKINQIIFQIKLVKILGILRIFEIVFHYLFQSIACVQTLFEKETYFNFQQTTSNIQHYLFQIPNSNIKLWHYLFVRKYYEYLNNCYEGYQQEKFKFKKKQYNLVQFKLQNGHLFQSSSNYLNLQILSFQLQNCSNSEDQFIDFHATCNECEGPILNDCLSCFEYINISSVFLNMEQLIQNLFVLLNKTQIQQQLLKNQLLMVVNMVINYMNNDTGERWYYKYGGLAYYWLLRNKIVIRQRGQYNQKNRGSGML</sequence>
<protein>
    <submittedName>
        <fullName evidence="1">Uncharacterized protein</fullName>
    </submittedName>
</protein>
<reference evidence="1" key="1">
    <citation type="submission" date="2021-01" db="EMBL/GenBank/DDBJ databases">
        <authorList>
            <consortium name="Genoscope - CEA"/>
            <person name="William W."/>
        </authorList>
    </citation>
    <scope>NUCLEOTIDE SEQUENCE</scope>
</reference>
<proteinExistence type="predicted"/>
<name>A0A8S1PRK7_9CILI</name>
<accession>A0A8S1PRK7</accession>
<dbReference type="Proteomes" id="UP000692954">
    <property type="component" value="Unassembled WGS sequence"/>
</dbReference>
<dbReference type="InterPro" id="IPR006212">
    <property type="entry name" value="Furin_repeat"/>
</dbReference>
<dbReference type="CDD" id="cd00064">
    <property type="entry name" value="FU"/>
    <property type="match status" value="1"/>
</dbReference>
<dbReference type="EMBL" id="CAJJDN010000085">
    <property type="protein sequence ID" value="CAD8105614.1"/>
    <property type="molecule type" value="Genomic_DNA"/>
</dbReference>
<dbReference type="AlphaFoldDB" id="A0A8S1PRK7"/>
<gene>
    <name evidence="1" type="ORF">PSON_ATCC_30995.1.T0850012</name>
</gene>
<evidence type="ECO:0000313" key="2">
    <source>
        <dbReference type="Proteomes" id="UP000692954"/>
    </source>
</evidence>
<keyword evidence="2" id="KW-1185">Reference proteome</keyword>
<evidence type="ECO:0000313" key="1">
    <source>
        <dbReference type="EMBL" id="CAD8105614.1"/>
    </source>
</evidence>
<comment type="caution">
    <text evidence="1">The sequence shown here is derived from an EMBL/GenBank/DDBJ whole genome shotgun (WGS) entry which is preliminary data.</text>
</comment>